<dbReference type="RefSeq" id="WP_210307483.1">
    <property type="nucleotide sequence ID" value="NZ_JACHEU010000008.1"/>
</dbReference>
<feature type="chain" id="PRO_5031316540" evidence="4">
    <location>
        <begin position="21"/>
        <end position="334"/>
    </location>
</feature>
<dbReference type="Pfam" id="PF09084">
    <property type="entry name" value="NMT1"/>
    <property type="match status" value="1"/>
</dbReference>
<evidence type="ECO:0000259" key="5">
    <source>
        <dbReference type="Pfam" id="PF09084"/>
    </source>
</evidence>
<dbReference type="PANTHER" id="PTHR30024">
    <property type="entry name" value="ALIPHATIC SULFONATES-BINDING PROTEIN-RELATED"/>
    <property type="match status" value="1"/>
</dbReference>
<evidence type="ECO:0000256" key="4">
    <source>
        <dbReference type="SAM" id="SignalP"/>
    </source>
</evidence>
<gene>
    <name evidence="6" type="ORF">HNR59_004061</name>
</gene>
<evidence type="ECO:0000256" key="1">
    <source>
        <dbReference type="ARBA" id="ARBA00004418"/>
    </source>
</evidence>
<comment type="subcellular location">
    <subcellularLocation>
        <location evidence="1">Periplasm</location>
    </subcellularLocation>
</comment>
<feature type="domain" description="SsuA/THI5-like" evidence="5">
    <location>
        <begin position="41"/>
        <end position="245"/>
    </location>
</feature>
<comment type="similarity">
    <text evidence="2">Belongs to the bacterial solute-binding protein SsuA/TauA family.</text>
</comment>
<feature type="signal peptide" evidence="4">
    <location>
        <begin position="1"/>
        <end position="20"/>
    </location>
</feature>
<accession>A0A7W9S6E1</accession>
<organism evidence="6 7">
    <name type="scientific">Aquamicrobium lusatiense</name>
    <dbReference type="NCBI Taxonomy" id="89772"/>
    <lineage>
        <taxon>Bacteria</taxon>
        <taxon>Pseudomonadati</taxon>
        <taxon>Pseudomonadota</taxon>
        <taxon>Alphaproteobacteria</taxon>
        <taxon>Hyphomicrobiales</taxon>
        <taxon>Phyllobacteriaceae</taxon>
        <taxon>Aquamicrobium</taxon>
    </lineage>
</organism>
<keyword evidence="3 4" id="KW-0732">Signal</keyword>
<evidence type="ECO:0000256" key="2">
    <source>
        <dbReference type="ARBA" id="ARBA00010742"/>
    </source>
</evidence>
<sequence length="334" mass="36175">MKTVIACALACVLMTGVAMAEPFRIIVTSKEAPLVPNSVLHLAQSEGYFERAGVDVELIPVEQTPMAVTALRTGGGEMANISVDSLLGLYTGGVTDLKAVGSTDKAIPYIIAGRADLTLETMAGRKFGVGRPNSLDHTLSWTVLQYLGAKPDKIEFVPLGQPNVRGRALAQGRIDATTMSIGVFTVMPDRKDLKILVDVDTYFSAAPIVSKVNVVPRSVIAERADELDAVLEALTMAARDYATDPGKWVDAMTRARPDTGRDTLEELAKIYAGSWTVNGGLQRKEMDFTQVWLYRTEKYDNRDLVLPGAWGDFAPVDRVLKKIGISDKGDAVSR</sequence>
<dbReference type="Gene3D" id="3.40.190.10">
    <property type="entry name" value="Periplasmic binding protein-like II"/>
    <property type="match status" value="2"/>
</dbReference>
<dbReference type="InterPro" id="IPR015168">
    <property type="entry name" value="SsuA/THI5"/>
</dbReference>
<name>A0A7W9S6E1_9HYPH</name>
<evidence type="ECO:0000313" key="7">
    <source>
        <dbReference type="Proteomes" id="UP000533306"/>
    </source>
</evidence>
<dbReference type="AlphaFoldDB" id="A0A7W9S6E1"/>
<dbReference type="GO" id="GO:0042597">
    <property type="term" value="C:periplasmic space"/>
    <property type="evidence" value="ECO:0007669"/>
    <property type="project" value="UniProtKB-SubCell"/>
</dbReference>
<dbReference type="PANTHER" id="PTHR30024:SF47">
    <property type="entry name" value="TAURINE-BINDING PERIPLASMIC PROTEIN"/>
    <property type="match status" value="1"/>
</dbReference>
<evidence type="ECO:0000313" key="6">
    <source>
        <dbReference type="EMBL" id="MBB6014665.1"/>
    </source>
</evidence>
<evidence type="ECO:0000256" key="3">
    <source>
        <dbReference type="ARBA" id="ARBA00022729"/>
    </source>
</evidence>
<keyword evidence="7" id="KW-1185">Reference proteome</keyword>
<comment type="caution">
    <text evidence="6">The sequence shown here is derived from an EMBL/GenBank/DDBJ whole genome shotgun (WGS) entry which is preliminary data.</text>
</comment>
<dbReference type="EMBL" id="JACHEU010000008">
    <property type="protein sequence ID" value="MBB6014665.1"/>
    <property type="molecule type" value="Genomic_DNA"/>
</dbReference>
<dbReference type="Proteomes" id="UP000533306">
    <property type="component" value="Unassembled WGS sequence"/>
</dbReference>
<proteinExistence type="inferred from homology"/>
<dbReference type="SUPFAM" id="SSF53850">
    <property type="entry name" value="Periplasmic binding protein-like II"/>
    <property type="match status" value="1"/>
</dbReference>
<reference evidence="6 7" key="1">
    <citation type="submission" date="2020-08" db="EMBL/GenBank/DDBJ databases">
        <title>Genomic Encyclopedia of Type Strains, Phase IV (KMG-IV): sequencing the most valuable type-strain genomes for metagenomic binning, comparative biology and taxonomic classification.</title>
        <authorList>
            <person name="Goeker M."/>
        </authorList>
    </citation>
    <scope>NUCLEOTIDE SEQUENCE [LARGE SCALE GENOMIC DNA]</scope>
    <source>
        <strain evidence="6 7">DSM 11099</strain>
    </source>
</reference>
<protein>
    <submittedName>
        <fullName evidence="6">NitT/TauT family transport system substrate-binding protein</fullName>
    </submittedName>
</protein>